<dbReference type="HAMAP" id="MF_00758">
    <property type="entry name" value="UPF0301"/>
    <property type="match status" value="1"/>
</dbReference>
<comment type="similarity">
    <text evidence="1 2">Belongs to the UPF0301 (AlgH) family.</text>
</comment>
<dbReference type="EMBL" id="RJVO01000005">
    <property type="protein sequence ID" value="ROH89043.1"/>
    <property type="molecule type" value="Genomic_DNA"/>
</dbReference>
<evidence type="ECO:0000256" key="1">
    <source>
        <dbReference type="ARBA" id="ARBA00009600"/>
    </source>
</evidence>
<gene>
    <name evidence="3" type="ORF">ED208_11565</name>
</gene>
<evidence type="ECO:0000256" key="2">
    <source>
        <dbReference type="HAMAP-Rule" id="MF_00758"/>
    </source>
</evidence>
<reference evidence="3 4" key="1">
    <citation type="submission" date="2018-10" db="EMBL/GenBank/DDBJ databases">
        <authorList>
            <person name="Chen W.-M."/>
        </authorList>
    </citation>
    <scope>NUCLEOTIDE SEQUENCE [LARGE SCALE GENOMIC DNA]</scope>
    <source>
        <strain evidence="3 4">THS-13</strain>
    </source>
</reference>
<sequence length="189" mass="20689">MSETDTTEYLNNQFLIAMPALEDENFNHSVTLLCEHSDQGALGLIINRPLQLKLTEMLDQMDLPRSALDQDSSIYWGGPVAPERGFVIHEGAGEWDSTMAVGGNLYITTSRDILKAIGEGRGPKHYFVALGYAGWSAGQLENEILSNSWLNTPVDSAILFRTPASERWKLATRLLGVDVTQLGGEAGHA</sequence>
<dbReference type="Pfam" id="PF02622">
    <property type="entry name" value="DUF179"/>
    <property type="match status" value="1"/>
</dbReference>
<dbReference type="InParanoid" id="A0A3N0V8F6"/>
<accession>A0A3N0V8F6</accession>
<dbReference type="PANTHER" id="PTHR30327:SF1">
    <property type="entry name" value="UPF0301 PROTEIN YQGE"/>
    <property type="match status" value="1"/>
</dbReference>
<evidence type="ECO:0000313" key="4">
    <source>
        <dbReference type="Proteomes" id="UP000282106"/>
    </source>
</evidence>
<keyword evidence="4" id="KW-1185">Reference proteome</keyword>
<evidence type="ECO:0000313" key="3">
    <source>
        <dbReference type="EMBL" id="ROH89043.1"/>
    </source>
</evidence>
<dbReference type="SUPFAM" id="SSF143456">
    <property type="entry name" value="VC0467-like"/>
    <property type="match status" value="1"/>
</dbReference>
<name>A0A3N0V8F6_9GAMM</name>
<proteinExistence type="inferred from homology"/>
<organism evidence="3 4">
    <name type="scientific">Stagnimonas aquatica</name>
    <dbReference type="NCBI Taxonomy" id="2689987"/>
    <lineage>
        <taxon>Bacteria</taxon>
        <taxon>Pseudomonadati</taxon>
        <taxon>Pseudomonadota</taxon>
        <taxon>Gammaproteobacteria</taxon>
        <taxon>Nevskiales</taxon>
        <taxon>Nevskiaceae</taxon>
        <taxon>Stagnimonas</taxon>
    </lineage>
</organism>
<dbReference type="Gene3D" id="3.40.1740.10">
    <property type="entry name" value="VC0467-like"/>
    <property type="match status" value="1"/>
</dbReference>
<dbReference type="InterPro" id="IPR003774">
    <property type="entry name" value="AlgH-like"/>
</dbReference>
<dbReference type="FunCoup" id="A0A3N0V8F6">
    <property type="interactions" value="280"/>
</dbReference>
<dbReference type="PANTHER" id="PTHR30327">
    <property type="entry name" value="UNCHARACTERIZED PROTEIN YQGE"/>
    <property type="match status" value="1"/>
</dbReference>
<comment type="caution">
    <text evidence="3">The sequence shown here is derived from an EMBL/GenBank/DDBJ whole genome shotgun (WGS) entry which is preliminary data.</text>
</comment>
<dbReference type="RefSeq" id="WP_123212065.1">
    <property type="nucleotide sequence ID" value="NZ_RJVO01000005.1"/>
</dbReference>
<dbReference type="Proteomes" id="UP000282106">
    <property type="component" value="Unassembled WGS sequence"/>
</dbReference>
<protein>
    <recommendedName>
        <fullName evidence="2">UPF0301 protein ED208_11565</fullName>
    </recommendedName>
</protein>
<dbReference type="NCBIfam" id="NF001266">
    <property type="entry name" value="PRK00228.1-1"/>
    <property type="match status" value="1"/>
</dbReference>
<dbReference type="AlphaFoldDB" id="A0A3N0V8F6"/>
<dbReference type="GO" id="GO:0005829">
    <property type="term" value="C:cytosol"/>
    <property type="evidence" value="ECO:0007669"/>
    <property type="project" value="TreeGrafter"/>
</dbReference>